<keyword evidence="1" id="KW-0472">Membrane</keyword>
<proteinExistence type="predicted"/>
<feature type="transmembrane region" description="Helical" evidence="1">
    <location>
        <begin position="105"/>
        <end position="123"/>
    </location>
</feature>
<keyword evidence="1" id="KW-1133">Transmembrane helix</keyword>
<name>A0ABQ4SDB6_9HYPH</name>
<feature type="transmembrane region" description="Helical" evidence="1">
    <location>
        <begin position="154"/>
        <end position="184"/>
    </location>
</feature>
<keyword evidence="1" id="KW-0812">Transmembrane</keyword>
<dbReference type="Proteomes" id="UP001055153">
    <property type="component" value="Unassembled WGS sequence"/>
</dbReference>
<feature type="transmembrane region" description="Helical" evidence="1">
    <location>
        <begin position="367"/>
        <end position="384"/>
    </location>
</feature>
<reference evidence="2" key="2">
    <citation type="submission" date="2021-08" db="EMBL/GenBank/DDBJ databases">
        <authorList>
            <person name="Tani A."/>
            <person name="Ola A."/>
            <person name="Ogura Y."/>
            <person name="Katsura K."/>
            <person name="Hayashi T."/>
        </authorList>
    </citation>
    <scope>NUCLEOTIDE SEQUENCE</scope>
    <source>
        <strain evidence="2">DSM 17168</strain>
    </source>
</reference>
<evidence type="ECO:0000256" key="1">
    <source>
        <dbReference type="SAM" id="Phobius"/>
    </source>
</evidence>
<evidence type="ECO:0000313" key="2">
    <source>
        <dbReference type="EMBL" id="GJD99768.1"/>
    </source>
</evidence>
<organism evidence="2 3">
    <name type="scientific">Methylobacterium isbiliense</name>
    <dbReference type="NCBI Taxonomy" id="315478"/>
    <lineage>
        <taxon>Bacteria</taxon>
        <taxon>Pseudomonadati</taxon>
        <taxon>Pseudomonadota</taxon>
        <taxon>Alphaproteobacteria</taxon>
        <taxon>Hyphomicrobiales</taxon>
        <taxon>Methylobacteriaceae</taxon>
        <taxon>Methylobacterium</taxon>
    </lineage>
</organism>
<protein>
    <recommendedName>
        <fullName evidence="4">Glycosyltransferase RgtA/B/C/D-like domain-containing protein</fullName>
    </recommendedName>
</protein>
<evidence type="ECO:0008006" key="4">
    <source>
        <dbReference type="Google" id="ProtNLM"/>
    </source>
</evidence>
<feature type="transmembrane region" description="Helical" evidence="1">
    <location>
        <begin position="257"/>
        <end position="285"/>
    </location>
</feature>
<comment type="caution">
    <text evidence="2">The sequence shown here is derived from an EMBL/GenBank/DDBJ whole genome shotgun (WGS) entry which is preliminary data.</text>
</comment>
<evidence type="ECO:0000313" key="3">
    <source>
        <dbReference type="Proteomes" id="UP001055153"/>
    </source>
</evidence>
<keyword evidence="3" id="KW-1185">Reference proteome</keyword>
<accession>A0ABQ4SDB6</accession>
<dbReference type="RefSeq" id="WP_238234650.1">
    <property type="nucleotide sequence ID" value="NZ_BPQQ01000018.1"/>
</dbReference>
<feature type="transmembrane region" description="Helical" evidence="1">
    <location>
        <begin position="297"/>
        <end position="313"/>
    </location>
</feature>
<gene>
    <name evidence="2" type="ORF">GMJLKIPL_1686</name>
</gene>
<feature type="transmembrane region" description="Helical" evidence="1">
    <location>
        <begin position="80"/>
        <end position="99"/>
    </location>
</feature>
<sequence length="408" mass="42839">MASPSATIRPTRLSLAAVLALGAAAALYVALLPWHSADADAWFVPWTQIIIAEGPVHALAEPMRVTLEGTNGHANYNPPYLYLLILGSTAAGTLSPFAIVKLVSVAGALLCVACAYGLLRVFLSVEASLAGAAGLLLLPTLVLNAAAWGQVDSYWAALALLAVTAALRGQFALMMAAFGAALAFKAQAAFLGPFILYVVLANRAGWQTVLVCAAVYAGMLLPAWLAGRPALDLATIYLEQAQAYQWLSMNAPNPWAFIQYFHLMSLTTGLVVGFSLAAAAGLAIAGLAARVRLEGEGLLLLALVSAMAMPFLLPKMQDRYFFLADILSVVLALASRQRWAVGAAVLIQIGSLGAYGAHMIGFLHGRFIGGIAMGVAFAILVVQLRQAVGAARHAHVRTEAHCDGRRLP</sequence>
<dbReference type="EMBL" id="BPQQ01000018">
    <property type="protein sequence ID" value="GJD99768.1"/>
    <property type="molecule type" value="Genomic_DNA"/>
</dbReference>
<feature type="transmembrane region" description="Helical" evidence="1">
    <location>
        <begin position="130"/>
        <end position="148"/>
    </location>
</feature>
<feature type="transmembrane region" description="Helical" evidence="1">
    <location>
        <begin position="204"/>
        <end position="225"/>
    </location>
</feature>
<reference evidence="2" key="1">
    <citation type="journal article" date="2021" name="Front. Microbiol.">
        <title>Comprehensive Comparative Genomics and Phenotyping of Methylobacterium Species.</title>
        <authorList>
            <person name="Alessa O."/>
            <person name="Ogura Y."/>
            <person name="Fujitani Y."/>
            <person name="Takami H."/>
            <person name="Hayashi T."/>
            <person name="Sahin N."/>
            <person name="Tani A."/>
        </authorList>
    </citation>
    <scope>NUCLEOTIDE SEQUENCE</scope>
    <source>
        <strain evidence="2">DSM 17168</strain>
    </source>
</reference>